<gene>
    <name evidence="6" type="ordered locus">KOX_24975</name>
</gene>
<dbReference type="GO" id="GO:0009399">
    <property type="term" value="P:nitrogen fixation"/>
    <property type="evidence" value="ECO:0007669"/>
    <property type="project" value="InterPro"/>
</dbReference>
<dbReference type="Proteomes" id="UP000007843">
    <property type="component" value="Chromosome"/>
</dbReference>
<name>A0A0H3HE28_KLEM8</name>
<comment type="similarity">
    <text evidence="2">Belongs to the NifW family.</text>
</comment>
<dbReference type="Pfam" id="PF03206">
    <property type="entry name" value="NifW"/>
    <property type="match status" value="1"/>
</dbReference>
<protein>
    <recommendedName>
        <fullName evidence="4">Nitrogenase-stabilizing/protective protein NifW</fullName>
    </recommendedName>
</protein>
<evidence type="ECO:0000256" key="2">
    <source>
        <dbReference type="ARBA" id="ARBA00008351"/>
    </source>
</evidence>
<comment type="subunit">
    <text evidence="3">Homotrimer; associates with NifD.</text>
</comment>
<evidence type="ECO:0000256" key="1">
    <source>
        <dbReference type="ARBA" id="ARBA00002247"/>
    </source>
</evidence>
<dbReference type="RefSeq" id="WP_014230032.1">
    <property type="nucleotide sequence ID" value="NC_016612.1"/>
</dbReference>
<dbReference type="HOGENOM" id="CLU_169479_0_0_6"/>
<dbReference type="InterPro" id="IPR004893">
    <property type="entry name" value="NifW"/>
</dbReference>
<evidence type="ECO:0000256" key="3">
    <source>
        <dbReference type="ARBA" id="ARBA00011284"/>
    </source>
</evidence>
<evidence type="ECO:0000256" key="4">
    <source>
        <dbReference type="ARBA" id="ARBA00016274"/>
    </source>
</evidence>
<comment type="function">
    <text evidence="1">May protect the nitrogenase Fe-Mo protein from oxidative damage.</text>
</comment>
<accession>A0A0H3HE28</accession>
<organism evidence="6 7">
    <name type="scientific">Klebsiella michiganensis (strain ATCC 8724 / DSM 4798 / JCM 20051 / NBRC 3318 / NRRL B-199 / KCTC 1686 / BUCSAV 143 / CCM 1901)</name>
    <dbReference type="NCBI Taxonomy" id="1006551"/>
    <lineage>
        <taxon>Bacteria</taxon>
        <taxon>Pseudomonadati</taxon>
        <taxon>Pseudomonadota</taxon>
        <taxon>Gammaproteobacteria</taxon>
        <taxon>Enterobacterales</taxon>
        <taxon>Enterobacteriaceae</taxon>
        <taxon>Klebsiella/Raoultella group</taxon>
        <taxon>Klebsiella</taxon>
    </lineage>
</organism>
<keyword evidence="5" id="KW-0535">Nitrogen fixation</keyword>
<proteinExistence type="inferred from homology"/>
<evidence type="ECO:0000313" key="6">
    <source>
        <dbReference type="EMBL" id="AEX06710.1"/>
    </source>
</evidence>
<evidence type="ECO:0000256" key="5">
    <source>
        <dbReference type="ARBA" id="ARBA00023231"/>
    </source>
</evidence>
<dbReference type="GeneID" id="66558914"/>
<dbReference type="KEGG" id="kox:KOX_24975"/>
<evidence type="ECO:0000313" key="7">
    <source>
        <dbReference type="Proteomes" id="UP000007843"/>
    </source>
</evidence>
<dbReference type="EMBL" id="CP003218">
    <property type="protein sequence ID" value="AEX06710.1"/>
    <property type="molecule type" value="Genomic_DNA"/>
</dbReference>
<dbReference type="AlphaFoldDB" id="A0A0H3HE28"/>
<dbReference type="PATRIC" id="fig|1006551.4.peg.5013"/>
<sequence>MMEWFYQIPGVDELRSAESFFQFFAVPYQPELLGRCCLPVLATFHRKLRAEVPLQNRLEENARAHWLLARRLLAESYQQQFQESGT</sequence>
<reference evidence="6 7" key="1">
    <citation type="journal article" date="2012" name="J. Bacteriol.">
        <title>Complete genome sequence of Klebsiella oxytoca KCTC 1686, used in production of 2,3-butanediol.</title>
        <authorList>
            <person name="Shin S.H."/>
            <person name="Kim S."/>
            <person name="Kim J.Y."/>
            <person name="Lee S."/>
            <person name="Um Y."/>
            <person name="Oh M.K."/>
            <person name="Kim Y.R."/>
            <person name="Lee J."/>
            <person name="Yang K.S."/>
        </authorList>
    </citation>
    <scope>NUCLEOTIDE SEQUENCE [LARGE SCALE GENOMIC DNA]</scope>
    <source>
        <strain evidence="7">ATCC 8724 / DSM 4798 / JCM 20051 / NBRC 3318 / NRRL B-199 / KCTC 1686</strain>
    </source>
</reference>